<feature type="compositionally biased region" description="Basic and acidic residues" evidence="1">
    <location>
        <begin position="611"/>
        <end position="622"/>
    </location>
</feature>
<feature type="chain" id="PRO_5043990235" description="Peptidase A1 domain-containing protein" evidence="3">
    <location>
        <begin position="26"/>
        <end position="642"/>
    </location>
</feature>
<dbReference type="CDD" id="cd12087">
    <property type="entry name" value="TM_EGFR-like"/>
    <property type="match status" value="1"/>
</dbReference>
<evidence type="ECO:0000256" key="3">
    <source>
        <dbReference type="SAM" id="SignalP"/>
    </source>
</evidence>
<keyword evidence="5" id="KW-1185">Reference proteome</keyword>
<keyword evidence="2" id="KW-0812">Transmembrane</keyword>
<evidence type="ECO:0000256" key="2">
    <source>
        <dbReference type="SAM" id="Phobius"/>
    </source>
</evidence>
<gene>
    <name evidence="4" type="ORF">TWF730_007054</name>
</gene>
<evidence type="ECO:0000313" key="5">
    <source>
        <dbReference type="Proteomes" id="UP001373714"/>
    </source>
</evidence>
<keyword evidence="3" id="KW-0732">Signal</keyword>
<keyword evidence="2" id="KW-0472">Membrane</keyword>
<accession>A0AAV9VGF9</accession>
<comment type="caution">
    <text evidence="4">The sequence shown here is derived from an EMBL/GenBank/DDBJ whole genome shotgun (WGS) entry which is preliminary data.</text>
</comment>
<dbReference type="SUPFAM" id="SSF50630">
    <property type="entry name" value="Acid proteases"/>
    <property type="match status" value="1"/>
</dbReference>
<protein>
    <recommendedName>
        <fullName evidence="6">Peptidase A1 domain-containing protein</fullName>
    </recommendedName>
</protein>
<dbReference type="InterPro" id="IPR021109">
    <property type="entry name" value="Peptidase_aspartic_dom_sf"/>
</dbReference>
<dbReference type="Proteomes" id="UP001373714">
    <property type="component" value="Unassembled WGS sequence"/>
</dbReference>
<feature type="transmembrane region" description="Helical" evidence="2">
    <location>
        <begin position="513"/>
        <end position="536"/>
    </location>
</feature>
<feature type="region of interest" description="Disordered" evidence="1">
    <location>
        <begin position="478"/>
        <end position="507"/>
    </location>
</feature>
<dbReference type="AlphaFoldDB" id="A0AAV9VGF9"/>
<proteinExistence type="predicted"/>
<dbReference type="EMBL" id="JAVHNS010000003">
    <property type="protein sequence ID" value="KAK6360939.1"/>
    <property type="molecule type" value="Genomic_DNA"/>
</dbReference>
<reference evidence="4 5" key="1">
    <citation type="submission" date="2019-10" db="EMBL/GenBank/DDBJ databases">
        <authorList>
            <person name="Palmer J.M."/>
        </authorList>
    </citation>
    <scope>NUCLEOTIDE SEQUENCE [LARGE SCALE GENOMIC DNA]</scope>
    <source>
        <strain evidence="4 5">TWF730</strain>
    </source>
</reference>
<keyword evidence="2" id="KW-1133">Transmembrane helix</keyword>
<sequence length="642" mass="70649">MSLNRRGFSFMLFVVWSASFQAAHSAVNCSAGAIPLQISNVTLGSPNRGRPVLFGIDMNIGGQAFVPFVNVHASDIQIKSTDKSCEGVDPASRPFDCVPVGSADTDENVARKEYMLGGFFDGGISNTYHGPNPWRAGKSNITFTASDDITLGDSPLLTFENHTFRSGYNTFVGADPPNFELFNDDSWTPAYIGLNKDSTLLNDLYDNGRIPSRSWGYFSGWREDSPRTQSQSGLAVFGGYDAAKADGPFVNFPITDPTNTTDRCKLKVDITKMWISFGNEERTEEVSTFIFKEKRNGFEVCIDPSYTAIQLPTIVRRRLMQQIKDILELKEILGTIPQGVGIGVPSEYTTLFTDMSLKFNFGGLNITIPSGHLLHAPRNYTSEGLMDIESLSTFRVLDIVDGGPFIIQDSFPHETAVDDPDLFRVITNEPPILFGYPFLAAAYLFVNHDNDTFSIASIASDPSKIDIVPVLAQTCPGAIIGPPNPKTSETPDPTEHGPTGTREAQSPRKLKPAYIAGIVVGGALWLAAMIVIFMLWRRRLHKQKTVPSPPPFEQLEVDGNEMPVVRYEADGRQISRIFEADAHQSFPPSELEGCSPLFEMDGGLCIQKIKEEDTGSETDHNTTVRIVKPSTPDSDSQTTRNR</sequence>
<evidence type="ECO:0000256" key="1">
    <source>
        <dbReference type="SAM" id="MobiDB-lite"/>
    </source>
</evidence>
<evidence type="ECO:0008006" key="6">
    <source>
        <dbReference type="Google" id="ProtNLM"/>
    </source>
</evidence>
<evidence type="ECO:0000313" key="4">
    <source>
        <dbReference type="EMBL" id="KAK6360939.1"/>
    </source>
</evidence>
<organism evidence="4 5">
    <name type="scientific">Orbilia blumenaviensis</name>
    <dbReference type="NCBI Taxonomy" id="1796055"/>
    <lineage>
        <taxon>Eukaryota</taxon>
        <taxon>Fungi</taxon>
        <taxon>Dikarya</taxon>
        <taxon>Ascomycota</taxon>
        <taxon>Pezizomycotina</taxon>
        <taxon>Orbiliomycetes</taxon>
        <taxon>Orbiliales</taxon>
        <taxon>Orbiliaceae</taxon>
        <taxon>Orbilia</taxon>
    </lineage>
</organism>
<name>A0AAV9VGF9_9PEZI</name>
<dbReference type="Gene3D" id="2.40.70.10">
    <property type="entry name" value="Acid Proteases"/>
    <property type="match status" value="1"/>
</dbReference>
<feature type="signal peptide" evidence="3">
    <location>
        <begin position="1"/>
        <end position="25"/>
    </location>
</feature>
<feature type="compositionally biased region" description="Polar residues" evidence="1">
    <location>
        <begin position="631"/>
        <end position="642"/>
    </location>
</feature>
<feature type="region of interest" description="Disordered" evidence="1">
    <location>
        <begin position="611"/>
        <end position="642"/>
    </location>
</feature>